<keyword evidence="1" id="KW-0732">Signal</keyword>
<comment type="caution">
    <text evidence="2">The sequence shown here is derived from an EMBL/GenBank/DDBJ whole genome shotgun (WGS) entry which is preliminary data.</text>
</comment>
<organism evidence="2 3">
    <name type="scientific">Ensifer oleiphilus</name>
    <dbReference type="NCBI Taxonomy" id="2742698"/>
    <lineage>
        <taxon>Bacteria</taxon>
        <taxon>Pseudomonadati</taxon>
        <taxon>Pseudomonadota</taxon>
        <taxon>Alphaproteobacteria</taxon>
        <taxon>Hyphomicrobiales</taxon>
        <taxon>Rhizobiaceae</taxon>
        <taxon>Sinorhizobium/Ensifer group</taxon>
        <taxon>Ensifer</taxon>
    </lineage>
</organism>
<feature type="chain" id="PRO_5031448668" evidence="1">
    <location>
        <begin position="22"/>
        <end position="98"/>
    </location>
</feature>
<dbReference type="RefSeq" id="WP_176352606.1">
    <property type="nucleotide sequence ID" value="NZ_JABWDU010000002.1"/>
</dbReference>
<keyword evidence="3" id="KW-1185">Reference proteome</keyword>
<protein>
    <submittedName>
        <fullName evidence="2">Uncharacterized protein</fullName>
    </submittedName>
</protein>
<dbReference type="AlphaFoldDB" id="A0A7Y6Q4Q4"/>
<name>A0A7Y6Q4Q4_9HYPH</name>
<gene>
    <name evidence="2" type="ORF">HT585_09105</name>
</gene>
<accession>A0A7Y6Q4Q4</accession>
<dbReference type="Proteomes" id="UP000520198">
    <property type="component" value="Unassembled WGS sequence"/>
</dbReference>
<feature type="signal peptide" evidence="1">
    <location>
        <begin position="1"/>
        <end position="21"/>
    </location>
</feature>
<proteinExistence type="predicted"/>
<evidence type="ECO:0000313" key="3">
    <source>
        <dbReference type="Proteomes" id="UP000520198"/>
    </source>
</evidence>
<dbReference type="EMBL" id="JABWDU010000002">
    <property type="protein sequence ID" value="NVD39009.1"/>
    <property type="molecule type" value="Genomic_DNA"/>
</dbReference>
<evidence type="ECO:0000256" key="1">
    <source>
        <dbReference type="SAM" id="SignalP"/>
    </source>
</evidence>
<reference evidence="2 3" key="1">
    <citation type="submission" date="2020-06" db="EMBL/GenBank/DDBJ databases">
        <authorList>
            <person name="Grouzdev D.S."/>
        </authorList>
    </citation>
    <scope>NUCLEOTIDE SEQUENCE [LARGE SCALE GENOMIC DNA]</scope>
    <source>
        <strain evidence="2 3">HO-A22</strain>
    </source>
</reference>
<evidence type="ECO:0000313" key="2">
    <source>
        <dbReference type="EMBL" id="NVD39009.1"/>
    </source>
</evidence>
<sequence>MQIRTLALSAIALFSAGASHAALAPNYQRANELTAVITAVAEAVATHPIDKIIHQGRDRYAVVAGKCTVIAHIVDLPAKPGLVGPRQFKVELGKPRCD</sequence>